<organism evidence="8 9">
    <name type="scientific">Haemonchus contortus</name>
    <name type="common">Barber pole worm</name>
    <dbReference type="NCBI Taxonomy" id="6289"/>
    <lineage>
        <taxon>Eukaryota</taxon>
        <taxon>Metazoa</taxon>
        <taxon>Ecdysozoa</taxon>
        <taxon>Nematoda</taxon>
        <taxon>Chromadorea</taxon>
        <taxon>Rhabditida</taxon>
        <taxon>Rhabditina</taxon>
        <taxon>Rhabditomorpha</taxon>
        <taxon>Strongyloidea</taxon>
        <taxon>Trichostrongylidae</taxon>
        <taxon>Haemonchus</taxon>
    </lineage>
</organism>
<evidence type="ECO:0000256" key="1">
    <source>
        <dbReference type="ARBA" id="ARBA00004479"/>
    </source>
</evidence>
<keyword evidence="5 7" id="KW-0472">Membrane</keyword>
<evidence type="ECO:0000256" key="5">
    <source>
        <dbReference type="ARBA" id="ARBA00023136"/>
    </source>
</evidence>
<keyword evidence="3" id="KW-0732">Signal</keyword>
<dbReference type="OrthoDB" id="10017443at2759"/>
<feature type="transmembrane region" description="Helical" evidence="7">
    <location>
        <begin position="557"/>
        <end position="579"/>
    </location>
</feature>
<comment type="subcellular location">
    <subcellularLocation>
        <location evidence="1">Membrane</location>
        <topology evidence="1">Single-pass type I membrane protein</topology>
    </subcellularLocation>
</comment>
<dbReference type="GO" id="GO:0016020">
    <property type="term" value="C:membrane"/>
    <property type="evidence" value="ECO:0007669"/>
    <property type="project" value="UniProtKB-SubCell"/>
</dbReference>
<dbReference type="InterPro" id="IPR018795">
    <property type="entry name" value="K2013-like"/>
</dbReference>
<evidence type="ECO:0000256" key="3">
    <source>
        <dbReference type="ARBA" id="ARBA00022729"/>
    </source>
</evidence>
<proteinExistence type="predicted"/>
<protein>
    <submittedName>
        <fullName evidence="9">Mab-21 domain-containing protein</fullName>
    </submittedName>
</protein>
<keyword evidence="8" id="KW-1185">Reference proteome</keyword>
<name>A0A7I4YQG2_HAECO</name>
<dbReference type="AlphaFoldDB" id="A0A7I4YQG2"/>
<dbReference type="PANTHER" id="PTHR31386:SF2">
    <property type="entry name" value="SIMILAR TO RIKEN CDNA 2510039O18"/>
    <property type="match status" value="1"/>
</dbReference>
<dbReference type="WBParaSite" id="HCON_00127585-00001">
    <property type="protein sequence ID" value="HCON_00127585-00001"/>
    <property type="gene ID" value="HCON_00127585"/>
</dbReference>
<keyword evidence="4 7" id="KW-1133">Transmembrane helix</keyword>
<feature type="transmembrane region" description="Helical" evidence="7">
    <location>
        <begin position="34"/>
        <end position="50"/>
    </location>
</feature>
<evidence type="ECO:0000313" key="8">
    <source>
        <dbReference type="Proteomes" id="UP000025227"/>
    </source>
</evidence>
<dbReference type="Pfam" id="PF10222">
    <property type="entry name" value="DUF2152"/>
    <property type="match status" value="1"/>
</dbReference>
<sequence length="604" mass="67687">MNFSLWWCKFTRLVQGIDFEELHRLFNRYSKRKLLGIVCAVIFILYYLGISSGGERLSKAGQCVKERFRNWDQGVLDHSIGVDSSSVSFIGNGHIGVDVNGELRIPSSASSVLNFATGFKPFVNVNVVGTVSSAETTFTEFKAGRLRNIKCYVLDGECACIIRTSYAHRTRKELLVEEVKIINPTKASITVKVERPEEKNWTANRTGDAIVYTQTFPLHLSSLTAAVMCSSVPGEYTVSQKREDTVRFMCIVEQRELSSNMAMDIKPALQELTRKVIDEFSRLTVIVPLSVDLEHEHAWAKLNAASFYLSLSKAPNVLNGDRINATRYILMSNVKAPLLEYSFPEDKRKALELTSRRNERCYSEHSTLLYPSKLWQDWSKIEDLISLAEIWLLTLDKRGCASLLKSGATGLAQAFTLSLSAASYHDSHLEVALSVSDLHREIAFGGLPIGIGVADASARVRIDDDNTPYFEVSATNTLYACGGGCLGEPITLSKTPVKIPIKITKPETSILYIATSRKHLEQLRSTIHVSEVMSAPAHESELLALHRHGTSMGGLPAWFWFILVLLLIAFHAFLAKILWSEWRKGDMTPYNPYLRSRYAYSRTH</sequence>
<accession>A0A7I4YQG2</accession>
<evidence type="ECO:0000256" key="4">
    <source>
        <dbReference type="ARBA" id="ARBA00022989"/>
    </source>
</evidence>
<dbReference type="Proteomes" id="UP000025227">
    <property type="component" value="Unplaced"/>
</dbReference>
<evidence type="ECO:0000256" key="2">
    <source>
        <dbReference type="ARBA" id="ARBA00022692"/>
    </source>
</evidence>
<dbReference type="OMA" id="DGECACV"/>
<keyword evidence="6" id="KW-0325">Glycoprotein</keyword>
<evidence type="ECO:0000256" key="7">
    <source>
        <dbReference type="SAM" id="Phobius"/>
    </source>
</evidence>
<keyword evidence="2 7" id="KW-0812">Transmembrane</keyword>
<reference evidence="9" key="1">
    <citation type="submission" date="2020-12" db="UniProtKB">
        <authorList>
            <consortium name="WormBaseParasite"/>
        </authorList>
    </citation>
    <scope>IDENTIFICATION</scope>
    <source>
        <strain evidence="9">MHco3</strain>
    </source>
</reference>
<evidence type="ECO:0000256" key="6">
    <source>
        <dbReference type="ARBA" id="ARBA00023180"/>
    </source>
</evidence>
<dbReference type="PANTHER" id="PTHR31386">
    <property type="entry name" value="UNCHARACTERIZED PROTEIN KIAA2013"/>
    <property type="match status" value="1"/>
</dbReference>
<evidence type="ECO:0000313" key="9">
    <source>
        <dbReference type="WBParaSite" id="HCON_00127585-00001"/>
    </source>
</evidence>